<evidence type="ECO:0000313" key="1">
    <source>
        <dbReference type="EMBL" id="SNQ60318.1"/>
    </source>
</evidence>
<dbReference type="RefSeq" id="WP_096204630.1">
    <property type="nucleotide sequence ID" value="NZ_FZMP01000084.1"/>
</dbReference>
<keyword evidence="2" id="KW-1185">Reference proteome</keyword>
<gene>
    <name evidence="1" type="ORF">MNV_1740063</name>
</gene>
<protein>
    <submittedName>
        <fullName evidence="1">Uncharacterized protein</fullName>
    </submittedName>
</protein>
<sequence length="76" mass="8680">MELTFERTELTRDCRYVQDTNGCDSFVIREAGSLDYSSAVVLLSNLAEKKDITPLEREALAAAIRIIRQLMEIERT</sequence>
<dbReference type="Proteomes" id="UP000218615">
    <property type="component" value="Unassembled WGS sequence"/>
</dbReference>
<dbReference type="EMBL" id="FZMP01000084">
    <property type="protein sequence ID" value="SNQ60318.1"/>
    <property type="molecule type" value="Genomic_DNA"/>
</dbReference>
<reference evidence="2" key="1">
    <citation type="submission" date="2017-06" db="EMBL/GenBank/DDBJ databases">
        <authorList>
            <person name="Cremers G."/>
        </authorList>
    </citation>
    <scope>NUCLEOTIDE SEQUENCE [LARGE SCALE GENOMIC DNA]</scope>
</reference>
<evidence type="ECO:0000313" key="2">
    <source>
        <dbReference type="Proteomes" id="UP000218615"/>
    </source>
</evidence>
<dbReference type="AlphaFoldDB" id="A0A284VM43"/>
<organism evidence="1 2">
    <name type="scientific">Candidatus Methanoperedens nitratireducens</name>
    <dbReference type="NCBI Taxonomy" id="1392998"/>
    <lineage>
        <taxon>Archaea</taxon>
        <taxon>Methanobacteriati</taxon>
        <taxon>Methanobacteriota</taxon>
        <taxon>Stenosarchaea group</taxon>
        <taxon>Methanomicrobia</taxon>
        <taxon>Methanosarcinales</taxon>
        <taxon>ANME-2 cluster</taxon>
        <taxon>Candidatus Methanoperedentaceae</taxon>
        <taxon>Candidatus Methanoperedens</taxon>
    </lineage>
</organism>
<name>A0A284VM43_9EURY</name>
<proteinExistence type="predicted"/>
<dbReference type="OrthoDB" id="383461at2157"/>
<accession>A0A284VM43</accession>